<dbReference type="NCBIfam" id="NF006089">
    <property type="entry name" value="PRK08241.1"/>
    <property type="match status" value="1"/>
</dbReference>
<sequence>MADLPPPRKHAASADVGHATARHLDEHRAALTGHCYRMLGSAAEADDAVQETMLRAWRSIDQFEGRASLRSWLYRIATHVCLDALSERTRRARPMELGPPNGIDGPLTTLPSYRWVEPIPDVLALPADADPAELVALRQSIRLAFVTALQHLPPRQRAVLLLMEVLGWPAAEVAETLDTSVASVNSALQRARATLTTRDMSDAHAPLSDAQSVLVDRYVEAFERYDVNALTKILHEDATMSMPPYALWLRGHEPIRFWLLGPGAACRGSRLVPTAACGSPAFGQYRPGGPGESYKPWALIVLELSDAHIVALNYFLDTETLFPRFGLPPELPPEPQGGAQGPQAQGG</sequence>
<dbReference type="Proteomes" id="UP000075260">
    <property type="component" value="Unassembled WGS sequence"/>
</dbReference>
<dbReference type="SUPFAM" id="SSF88946">
    <property type="entry name" value="Sigma2 domain of RNA polymerase sigma factors"/>
    <property type="match status" value="1"/>
</dbReference>
<accession>A0A150QSB6</accession>
<evidence type="ECO:0000256" key="1">
    <source>
        <dbReference type="ARBA" id="ARBA00010641"/>
    </source>
</evidence>
<dbReference type="CDD" id="cd06171">
    <property type="entry name" value="Sigma70_r4"/>
    <property type="match status" value="1"/>
</dbReference>
<dbReference type="InterPro" id="IPR013249">
    <property type="entry name" value="RNA_pol_sigma70_r4_t2"/>
</dbReference>
<dbReference type="Gene3D" id="3.10.450.50">
    <property type="match status" value="1"/>
</dbReference>
<name>A0A150QSB6_SORCE</name>
<dbReference type="PANTHER" id="PTHR43133:SF65">
    <property type="entry name" value="ECF RNA POLYMERASE SIGMA FACTOR SIGG"/>
    <property type="match status" value="1"/>
</dbReference>
<comment type="similarity">
    <text evidence="1">Belongs to the sigma-70 factor family. ECF subfamily.</text>
</comment>
<comment type="subunit">
    <text evidence="2">Interacts transiently with the RNA polymerase catalytic core formed by RpoA, RpoB, RpoC and RpoZ (2 alpha, 1 beta, 1 beta' and 1 omega subunit) to form the RNA polymerase holoenzyme that can initiate transcription.</text>
</comment>
<evidence type="ECO:0000256" key="6">
    <source>
        <dbReference type="SAM" id="MobiDB-lite"/>
    </source>
</evidence>
<evidence type="ECO:0000256" key="2">
    <source>
        <dbReference type="ARBA" id="ARBA00011344"/>
    </source>
</evidence>
<proteinExistence type="inferred from homology"/>
<dbReference type="Gene3D" id="1.10.1740.10">
    <property type="match status" value="1"/>
</dbReference>
<evidence type="ECO:0000313" key="9">
    <source>
        <dbReference type="EMBL" id="KYF70566.1"/>
    </source>
</evidence>
<dbReference type="Pfam" id="PF04542">
    <property type="entry name" value="Sigma70_r2"/>
    <property type="match status" value="1"/>
</dbReference>
<dbReference type="Gene3D" id="1.10.10.10">
    <property type="entry name" value="Winged helix-like DNA-binding domain superfamily/Winged helix DNA-binding domain"/>
    <property type="match status" value="1"/>
</dbReference>
<organism evidence="9 10">
    <name type="scientific">Sorangium cellulosum</name>
    <name type="common">Polyangium cellulosum</name>
    <dbReference type="NCBI Taxonomy" id="56"/>
    <lineage>
        <taxon>Bacteria</taxon>
        <taxon>Pseudomonadati</taxon>
        <taxon>Myxococcota</taxon>
        <taxon>Polyangia</taxon>
        <taxon>Polyangiales</taxon>
        <taxon>Polyangiaceae</taxon>
        <taxon>Sorangium</taxon>
    </lineage>
</organism>
<dbReference type="EMBL" id="JEMA01000388">
    <property type="protein sequence ID" value="KYF70566.1"/>
    <property type="molecule type" value="Genomic_DNA"/>
</dbReference>
<dbReference type="InterPro" id="IPR007627">
    <property type="entry name" value="RNA_pol_sigma70_r2"/>
</dbReference>
<dbReference type="OrthoDB" id="9794372at2"/>
<dbReference type="InterPro" id="IPR036388">
    <property type="entry name" value="WH-like_DNA-bd_sf"/>
</dbReference>
<dbReference type="SUPFAM" id="SSF54427">
    <property type="entry name" value="NTF2-like"/>
    <property type="match status" value="1"/>
</dbReference>
<protein>
    <submittedName>
        <fullName evidence="9">RNA polymerase subunit sigma-70</fullName>
    </submittedName>
</protein>
<dbReference type="RefSeq" id="WP_061607560.1">
    <property type="nucleotide sequence ID" value="NZ_JEMA01000388.1"/>
</dbReference>
<evidence type="ECO:0000313" key="10">
    <source>
        <dbReference type="Proteomes" id="UP000075260"/>
    </source>
</evidence>
<feature type="compositionally biased region" description="Gly residues" evidence="6">
    <location>
        <begin position="338"/>
        <end position="347"/>
    </location>
</feature>
<feature type="domain" description="RNA polymerase sigma-70 region 2" evidence="7">
    <location>
        <begin position="26"/>
        <end position="90"/>
    </location>
</feature>
<dbReference type="InterPro" id="IPR014284">
    <property type="entry name" value="RNA_pol_sigma-70_dom"/>
</dbReference>
<dbReference type="NCBIfam" id="TIGR02937">
    <property type="entry name" value="sigma70-ECF"/>
    <property type="match status" value="1"/>
</dbReference>
<evidence type="ECO:0000259" key="7">
    <source>
        <dbReference type="Pfam" id="PF04542"/>
    </source>
</evidence>
<dbReference type="InterPro" id="IPR014305">
    <property type="entry name" value="RNA_pol_sigma-G_actinobac"/>
</dbReference>
<comment type="caution">
    <text evidence="9">The sequence shown here is derived from an EMBL/GenBank/DDBJ whole genome shotgun (WGS) entry which is preliminary data.</text>
</comment>
<feature type="domain" description="RNA polymerase sigma factor 70 region 4 type 2" evidence="8">
    <location>
        <begin position="143"/>
        <end position="195"/>
    </location>
</feature>
<evidence type="ECO:0000256" key="4">
    <source>
        <dbReference type="ARBA" id="ARBA00023082"/>
    </source>
</evidence>
<dbReference type="SUPFAM" id="SSF88659">
    <property type="entry name" value="Sigma3 and sigma4 domains of RNA polymerase sigma factors"/>
    <property type="match status" value="1"/>
</dbReference>
<dbReference type="AlphaFoldDB" id="A0A150QSB6"/>
<dbReference type="NCBIfam" id="TIGR02960">
    <property type="entry name" value="SigX5"/>
    <property type="match status" value="1"/>
</dbReference>
<dbReference type="InterPro" id="IPR013325">
    <property type="entry name" value="RNA_pol_sigma_r2"/>
</dbReference>
<dbReference type="GO" id="GO:0016987">
    <property type="term" value="F:sigma factor activity"/>
    <property type="evidence" value="ECO:0007669"/>
    <property type="project" value="UniProtKB-KW"/>
</dbReference>
<evidence type="ECO:0000256" key="3">
    <source>
        <dbReference type="ARBA" id="ARBA00023015"/>
    </source>
</evidence>
<dbReference type="Pfam" id="PF08281">
    <property type="entry name" value="Sigma70_r4_2"/>
    <property type="match status" value="1"/>
</dbReference>
<keyword evidence="4" id="KW-0731">Sigma factor</keyword>
<reference evidence="9 10" key="1">
    <citation type="submission" date="2014-02" db="EMBL/GenBank/DDBJ databases">
        <title>The small core and large imbalanced accessory genome model reveals a collaborative survival strategy of Sorangium cellulosum strains in nature.</title>
        <authorList>
            <person name="Han K."/>
            <person name="Peng R."/>
            <person name="Blom J."/>
            <person name="Li Y.-Z."/>
        </authorList>
    </citation>
    <scope>NUCLEOTIDE SEQUENCE [LARGE SCALE GENOMIC DNA]</scope>
    <source>
        <strain evidence="9 10">So0008-312</strain>
    </source>
</reference>
<gene>
    <name evidence="9" type="ORF">BE15_17340</name>
</gene>
<evidence type="ECO:0000256" key="5">
    <source>
        <dbReference type="ARBA" id="ARBA00023163"/>
    </source>
</evidence>
<dbReference type="GO" id="GO:0003677">
    <property type="term" value="F:DNA binding"/>
    <property type="evidence" value="ECO:0007669"/>
    <property type="project" value="InterPro"/>
</dbReference>
<dbReference type="PANTHER" id="PTHR43133">
    <property type="entry name" value="RNA POLYMERASE ECF-TYPE SIGMA FACTO"/>
    <property type="match status" value="1"/>
</dbReference>
<dbReference type="InterPro" id="IPR039425">
    <property type="entry name" value="RNA_pol_sigma-70-like"/>
</dbReference>
<dbReference type="InterPro" id="IPR013324">
    <property type="entry name" value="RNA_pol_sigma_r3/r4-like"/>
</dbReference>
<evidence type="ECO:0000259" key="8">
    <source>
        <dbReference type="Pfam" id="PF08281"/>
    </source>
</evidence>
<dbReference type="GO" id="GO:0006352">
    <property type="term" value="P:DNA-templated transcription initiation"/>
    <property type="evidence" value="ECO:0007669"/>
    <property type="project" value="InterPro"/>
</dbReference>
<feature type="region of interest" description="Disordered" evidence="6">
    <location>
        <begin position="326"/>
        <end position="347"/>
    </location>
</feature>
<dbReference type="InterPro" id="IPR032710">
    <property type="entry name" value="NTF2-like_dom_sf"/>
</dbReference>
<keyword evidence="5" id="KW-0804">Transcription</keyword>
<keyword evidence="3" id="KW-0805">Transcription regulation</keyword>